<gene>
    <name evidence="3" type="primary">Npdc1</name>
    <name evidence="3" type="ORF">CM83_30924</name>
</gene>
<protein>
    <submittedName>
        <fullName evidence="3">Neural proliferation differentiation and control protein 1</fullName>
    </submittedName>
</protein>
<dbReference type="EMBL" id="GBHO01019337">
    <property type="protein sequence ID" value="JAG24267.1"/>
    <property type="molecule type" value="Transcribed_RNA"/>
</dbReference>
<dbReference type="PANTHER" id="PTHR23352">
    <property type="entry name" value="NEURAL PROLIFERATION DIFFERENTIATION AND CONTROL PROTEIN-1 NPDC-1 PROTEIN"/>
    <property type="match status" value="1"/>
</dbReference>
<dbReference type="AlphaFoldDB" id="A0A0A9XU82"/>
<reference evidence="3" key="2">
    <citation type="submission" date="2014-07" db="EMBL/GenBank/DDBJ databases">
        <authorList>
            <person name="Hull J."/>
        </authorList>
    </citation>
    <scope>NUCLEOTIDE SEQUENCE</scope>
</reference>
<feature type="region of interest" description="Disordered" evidence="1">
    <location>
        <begin position="334"/>
        <end position="406"/>
    </location>
</feature>
<evidence type="ECO:0000313" key="3">
    <source>
        <dbReference type="EMBL" id="JAG24267.1"/>
    </source>
</evidence>
<feature type="compositionally biased region" description="Basic and acidic residues" evidence="1">
    <location>
        <begin position="148"/>
        <end position="159"/>
    </location>
</feature>
<keyword evidence="2" id="KW-0812">Transmembrane</keyword>
<keyword evidence="2" id="KW-0472">Membrane</keyword>
<proteinExistence type="predicted"/>
<feature type="transmembrane region" description="Helical" evidence="2">
    <location>
        <begin position="27"/>
        <end position="48"/>
    </location>
</feature>
<feature type="non-terminal residue" evidence="3">
    <location>
        <position position="1"/>
    </location>
</feature>
<dbReference type="GO" id="GO:0016020">
    <property type="term" value="C:membrane"/>
    <property type="evidence" value="ECO:0007669"/>
    <property type="project" value="InterPro"/>
</dbReference>
<dbReference type="InterPro" id="IPR009635">
    <property type="entry name" value="NPDC1"/>
</dbReference>
<dbReference type="PANTHER" id="PTHR23352:SF2">
    <property type="entry name" value="NEURAL PROLIFERATION DIFFERENTIATION AND CONTROL PROTEIN 1"/>
    <property type="match status" value="1"/>
</dbReference>
<sequence>PEDGELAESLLVRIENIPQKFNFWRSVFFWIFPFKMYRTCCLLLLIYAAQRSFTMRVSDPSEREDDYAWKTREALREYLNFLLGGIRRDEQEMGGWQYNSGGSYLGQDDDPVPLYSRHRPSLGYSRDPDGFYHRRTPDQVFGVPQDTDESRDSIPELSEKQSNFAVPPTDPRYFEKSLPVQNYGDGDPEYQLVVTRKEADPIGVTEDTEAAVKDLENMKGKLLSGQGVPVPLEVVQDDIVAKQIDIEASKENIILIALVAGCSTGVVAGVALLIYGFIKLQRNAKAAADVEYPAYGVTGPNKESTPTGDRRLAHSAQMYHYQLTKQQIIAMESNRGTAGERRGSISEADSDDDNEEGDYTVYECPGLAPTGEMEVKNPLFQDDPTPATTSDQVDGAVGGEKPPVDK</sequence>
<name>A0A0A9XU82_LYGHE</name>
<feature type="compositionally biased region" description="Basic and acidic residues" evidence="1">
    <location>
        <begin position="126"/>
        <end position="137"/>
    </location>
</feature>
<reference evidence="3" key="1">
    <citation type="journal article" date="2014" name="PLoS ONE">
        <title>Transcriptome-Based Identification of ABC Transporters in the Western Tarnished Plant Bug Lygus hesperus.</title>
        <authorList>
            <person name="Hull J.J."/>
            <person name="Chaney K."/>
            <person name="Geib S.M."/>
            <person name="Fabrick J.A."/>
            <person name="Brent C.S."/>
            <person name="Walsh D."/>
            <person name="Lavine L.C."/>
        </authorList>
    </citation>
    <scope>NUCLEOTIDE SEQUENCE</scope>
</reference>
<feature type="transmembrane region" description="Helical" evidence="2">
    <location>
        <begin position="253"/>
        <end position="278"/>
    </location>
</feature>
<feature type="compositionally biased region" description="Acidic residues" evidence="1">
    <location>
        <begin position="348"/>
        <end position="358"/>
    </location>
</feature>
<feature type="region of interest" description="Disordered" evidence="1">
    <location>
        <begin position="116"/>
        <end position="170"/>
    </location>
</feature>
<accession>A0A0A9XU82</accession>
<organism evidence="3">
    <name type="scientific">Lygus hesperus</name>
    <name type="common">Western plant bug</name>
    <dbReference type="NCBI Taxonomy" id="30085"/>
    <lineage>
        <taxon>Eukaryota</taxon>
        <taxon>Metazoa</taxon>
        <taxon>Ecdysozoa</taxon>
        <taxon>Arthropoda</taxon>
        <taxon>Hexapoda</taxon>
        <taxon>Insecta</taxon>
        <taxon>Pterygota</taxon>
        <taxon>Neoptera</taxon>
        <taxon>Paraneoptera</taxon>
        <taxon>Hemiptera</taxon>
        <taxon>Heteroptera</taxon>
        <taxon>Panheteroptera</taxon>
        <taxon>Cimicomorpha</taxon>
        <taxon>Miridae</taxon>
        <taxon>Mirini</taxon>
        <taxon>Lygus</taxon>
    </lineage>
</organism>
<evidence type="ECO:0000256" key="2">
    <source>
        <dbReference type="SAM" id="Phobius"/>
    </source>
</evidence>
<keyword evidence="2" id="KW-1133">Transmembrane helix</keyword>
<dbReference type="Pfam" id="PF06809">
    <property type="entry name" value="NPDC1"/>
    <property type="match status" value="1"/>
</dbReference>
<evidence type="ECO:0000256" key="1">
    <source>
        <dbReference type="SAM" id="MobiDB-lite"/>
    </source>
</evidence>